<evidence type="ECO:0000256" key="6">
    <source>
        <dbReference type="ARBA" id="ARBA00022777"/>
    </source>
</evidence>
<feature type="transmembrane region" description="Helical" evidence="10">
    <location>
        <begin position="175"/>
        <end position="193"/>
    </location>
</feature>
<feature type="transmembrane region" description="Helical" evidence="10">
    <location>
        <begin position="205"/>
        <end position="224"/>
    </location>
</feature>
<evidence type="ECO:0000256" key="1">
    <source>
        <dbReference type="ARBA" id="ARBA00000085"/>
    </source>
</evidence>
<dbReference type="InterPro" id="IPR036890">
    <property type="entry name" value="HATPase_C_sf"/>
</dbReference>
<evidence type="ECO:0000313" key="12">
    <source>
        <dbReference type="EMBL" id="GLH72519.1"/>
    </source>
</evidence>
<dbReference type="InterPro" id="IPR003594">
    <property type="entry name" value="HATPase_dom"/>
</dbReference>
<dbReference type="PANTHER" id="PTHR43065:SF46">
    <property type="entry name" value="C4-DICARBOXYLATE TRANSPORT SENSOR PROTEIN DCTB"/>
    <property type="match status" value="1"/>
</dbReference>
<proteinExistence type="predicted"/>
<name>A0ABQ5QCG7_9BACT</name>
<comment type="catalytic activity">
    <reaction evidence="1">
        <text>ATP + protein L-histidine = ADP + protein N-phospho-L-histidine.</text>
        <dbReference type="EC" id="2.7.13.3"/>
    </reaction>
</comment>
<evidence type="ECO:0000256" key="5">
    <source>
        <dbReference type="ARBA" id="ARBA00022741"/>
    </source>
</evidence>
<keyword evidence="7" id="KW-0067">ATP-binding</keyword>
<keyword evidence="10" id="KW-0472">Membrane</keyword>
<dbReference type="SMART" id="SM00387">
    <property type="entry name" value="HATPase_c"/>
    <property type="match status" value="1"/>
</dbReference>
<evidence type="ECO:0000259" key="11">
    <source>
        <dbReference type="PROSITE" id="PS50109"/>
    </source>
</evidence>
<dbReference type="Pfam" id="PF02518">
    <property type="entry name" value="HATPase_c"/>
    <property type="match status" value="1"/>
</dbReference>
<keyword evidence="3" id="KW-0597">Phosphoprotein</keyword>
<keyword evidence="8" id="KW-0902">Two-component regulatory system</keyword>
<feature type="transmembrane region" description="Helical" evidence="10">
    <location>
        <begin position="43"/>
        <end position="61"/>
    </location>
</feature>
<dbReference type="InterPro" id="IPR004358">
    <property type="entry name" value="Sig_transdc_His_kin-like_C"/>
</dbReference>
<evidence type="ECO:0000256" key="7">
    <source>
        <dbReference type="ARBA" id="ARBA00022840"/>
    </source>
</evidence>
<keyword evidence="13" id="KW-1185">Reference proteome</keyword>
<keyword evidence="5" id="KW-0547">Nucleotide-binding</keyword>
<feature type="transmembrane region" description="Helical" evidence="10">
    <location>
        <begin position="273"/>
        <end position="291"/>
    </location>
</feature>
<keyword evidence="10" id="KW-0812">Transmembrane</keyword>
<dbReference type="PRINTS" id="PR00344">
    <property type="entry name" value="BCTRLSENSOR"/>
</dbReference>
<feature type="transmembrane region" description="Helical" evidence="10">
    <location>
        <begin position="73"/>
        <end position="91"/>
    </location>
</feature>
<dbReference type="PANTHER" id="PTHR43065">
    <property type="entry name" value="SENSOR HISTIDINE KINASE"/>
    <property type="match status" value="1"/>
</dbReference>
<evidence type="ECO:0000313" key="13">
    <source>
        <dbReference type="Proteomes" id="UP001165069"/>
    </source>
</evidence>
<dbReference type="PROSITE" id="PS50109">
    <property type="entry name" value="HIS_KIN"/>
    <property type="match status" value="1"/>
</dbReference>
<dbReference type="Gene3D" id="1.10.287.130">
    <property type="match status" value="1"/>
</dbReference>
<feature type="region of interest" description="Disordered" evidence="9">
    <location>
        <begin position="575"/>
        <end position="597"/>
    </location>
</feature>
<evidence type="ECO:0000256" key="3">
    <source>
        <dbReference type="ARBA" id="ARBA00022553"/>
    </source>
</evidence>
<dbReference type="Gene3D" id="3.30.565.10">
    <property type="entry name" value="Histidine kinase-like ATPase, C-terminal domain"/>
    <property type="match status" value="1"/>
</dbReference>
<dbReference type="SMART" id="SM00388">
    <property type="entry name" value="HisKA"/>
    <property type="match status" value="1"/>
</dbReference>
<keyword evidence="10" id="KW-1133">Transmembrane helix</keyword>
<protein>
    <recommendedName>
        <fullName evidence="2">histidine kinase</fullName>
        <ecNumber evidence="2">2.7.13.3</ecNumber>
    </recommendedName>
</protein>
<dbReference type="InterPro" id="IPR003661">
    <property type="entry name" value="HisK_dim/P_dom"/>
</dbReference>
<accession>A0ABQ5QCG7</accession>
<feature type="transmembrane region" description="Helical" evidence="10">
    <location>
        <begin position="297"/>
        <end position="315"/>
    </location>
</feature>
<evidence type="ECO:0000256" key="9">
    <source>
        <dbReference type="SAM" id="MobiDB-lite"/>
    </source>
</evidence>
<dbReference type="PROSITE" id="PS51257">
    <property type="entry name" value="PROKAR_LIPOPROTEIN"/>
    <property type="match status" value="1"/>
</dbReference>
<evidence type="ECO:0000256" key="4">
    <source>
        <dbReference type="ARBA" id="ARBA00022679"/>
    </source>
</evidence>
<feature type="transmembrane region" description="Helical" evidence="10">
    <location>
        <begin position="103"/>
        <end position="124"/>
    </location>
</feature>
<comment type="caution">
    <text evidence="12">The sequence shown here is derived from an EMBL/GenBank/DDBJ whole genome shotgun (WGS) entry which is preliminary data.</text>
</comment>
<dbReference type="EC" id="2.7.13.3" evidence="2"/>
<feature type="transmembrane region" description="Helical" evidence="10">
    <location>
        <begin position="144"/>
        <end position="163"/>
    </location>
</feature>
<keyword evidence="4" id="KW-0808">Transferase</keyword>
<feature type="domain" description="Histidine kinase" evidence="11">
    <location>
        <begin position="364"/>
        <end position="577"/>
    </location>
</feature>
<dbReference type="Proteomes" id="UP001165069">
    <property type="component" value="Unassembled WGS sequence"/>
</dbReference>
<gene>
    <name evidence="12" type="ORF">GETHLI_10210</name>
</gene>
<evidence type="ECO:0000256" key="8">
    <source>
        <dbReference type="ARBA" id="ARBA00023012"/>
    </source>
</evidence>
<organism evidence="12 13">
    <name type="scientific">Geothrix limicola</name>
    <dbReference type="NCBI Taxonomy" id="2927978"/>
    <lineage>
        <taxon>Bacteria</taxon>
        <taxon>Pseudomonadati</taxon>
        <taxon>Acidobacteriota</taxon>
        <taxon>Holophagae</taxon>
        <taxon>Holophagales</taxon>
        <taxon>Holophagaceae</taxon>
        <taxon>Geothrix</taxon>
    </lineage>
</organism>
<keyword evidence="6" id="KW-0418">Kinase</keyword>
<dbReference type="CDD" id="cd00082">
    <property type="entry name" value="HisKA"/>
    <property type="match status" value="1"/>
</dbReference>
<feature type="transmembrane region" description="Helical" evidence="10">
    <location>
        <begin position="236"/>
        <end position="253"/>
    </location>
</feature>
<sequence length="597" mass="63781">MNPGQTRGSILEHPRVALAAAVGLACAMGLGAQYGLAGTTRNLVLLVGLLTLSCLAMAASLRRARRGGSETLGWRILSLSLFINILIQAARIPVFLGHSLSNILLNGSIVLQVLGSLLLAGPLLSWRLAPATGSDRIRHGLDGLLFALATFFILWGLVLGPFFLNPHFPLLERLIWLATFLVYDLLLGLTVFFGVTRTIRLRGPLGWLAAAFLLAGLHNFKWLLDVLSGNPVFHFPAGPLVYAIPLAYLGAALSRRPVGPTALPDEPTRALHLLPYVPVLGATGLGVWLLATDPGTGHRIILVWLALGLVVLLLIRQYLALRDFSVLSQQLESRVAERTQALEDAQSILLRIERMNSMATLGAGLAHDMNNLLGAIQNRAELVIMDLDEGKVPNRADILRVQEATQRAGALSSRLMTLGRQDSEPPRAMDLGVELKAILPLLQVLVRKNQTLRMDPVDGPMPFLGTRGMLEQILVNLVGNARDAMPAGGTIRLRARAPKGAEASGPLLEIEDTGTGIPEHLLGQIFQPFFTTKSSGTGTGLGLASVRSLLVAAGGSIDFTTQVGKGTVFQIRLPGPPNESEGAIEAPDQVPAALPVS</sequence>
<dbReference type="SUPFAM" id="SSF55874">
    <property type="entry name" value="ATPase domain of HSP90 chaperone/DNA topoisomerase II/histidine kinase"/>
    <property type="match status" value="1"/>
</dbReference>
<dbReference type="RefSeq" id="WP_285571238.1">
    <property type="nucleotide sequence ID" value="NZ_BSDE01000001.1"/>
</dbReference>
<evidence type="ECO:0000256" key="2">
    <source>
        <dbReference type="ARBA" id="ARBA00012438"/>
    </source>
</evidence>
<dbReference type="InterPro" id="IPR005467">
    <property type="entry name" value="His_kinase_dom"/>
</dbReference>
<feature type="transmembrane region" description="Helical" evidence="10">
    <location>
        <begin position="16"/>
        <end position="37"/>
    </location>
</feature>
<evidence type="ECO:0000256" key="10">
    <source>
        <dbReference type="SAM" id="Phobius"/>
    </source>
</evidence>
<reference evidence="12 13" key="1">
    <citation type="journal article" date="2023" name="Antonie Van Leeuwenhoek">
        <title>Mesoterricola silvestris gen. nov., sp. nov., Mesoterricola sediminis sp. nov., Geothrix oryzae sp. nov., Geothrix edaphica sp. nov., Geothrix rubra sp. nov., and Geothrix limicola sp. nov., six novel members of Acidobacteriota isolated from soils.</title>
        <authorList>
            <person name="Itoh H."/>
            <person name="Sugisawa Y."/>
            <person name="Mise K."/>
            <person name="Xu Z."/>
            <person name="Kuniyasu M."/>
            <person name="Ushijima N."/>
            <person name="Kawano K."/>
            <person name="Kobayashi E."/>
            <person name="Shiratori Y."/>
            <person name="Masuda Y."/>
            <person name="Senoo K."/>
        </authorList>
    </citation>
    <scope>NUCLEOTIDE SEQUENCE [LARGE SCALE GENOMIC DNA]</scope>
    <source>
        <strain evidence="12 13">Red804</strain>
    </source>
</reference>
<dbReference type="EMBL" id="BSDE01000001">
    <property type="protein sequence ID" value="GLH72519.1"/>
    <property type="molecule type" value="Genomic_DNA"/>
</dbReference>